<evidence type="ECO:0000313" key="5">
    <source>
        <dbReference type="RefSeq" id="XP_023560890.1"/>
    </source>
</evidence>
<feature type="region of interest" description="Disordered" evidence="1">
    <location>
        <begin position="1386"/>
        <end position="1474"/>
    </location>
</feature>
<evidence type="ECO:0000256" key="2">
    <source>
        <dbReference type="SAM" id="Phobius"/>
    </source>
</evidence>
<feature type="compositionally biased region" description="Low complexity" evidence="1">
    <location>
        <begin position="113"/>
        <end position="134"/>
    </location>
</feature>
<accession>A0A6P6DLH1</accession>
<dbReference type="PROSITE" id="PS50024">
    <property type="entry name" value="SEA"/>
    <property type="match status" value="16"/>
</dbReference>
<feature type="domain" description="SEA" evidence="3">
    <location>
        <begin position="2777"/>
        <end position="2898"/>
    </location>
</feature>
<dbReference type="PANTHER" id="PTHR14672:SF1">
    <property type="entry name" value="MUCIN-16"/>
    <property type="match status" value="1"/>
</dbReference>
<feature type="compositionally biased region" description="Low complexity" evidence="1">
    <location>
        <begin position="1423"/>
        <end position="1452"/>
    </location>
</feature>
<feature type="compositionally biased region" description="Polar residues" evidence="1">
    <location>
        <begin position="1078"/>
        <end position="1090"/>
    </location>
</feature>
<gene>
    <name evidence="5" type="primary">LOC101593036</name>
</gene>
<sequence>MPSSATTNTGRPHVTTGHMSSTQIPTLAFSSTLGLSTTGRTGLSSPAPVTNVTTLGTALLVSPPEPSSSSSQPQGPLPTNLKLSSISTEFSSASTSSQVPPASQTSASNQEPTSITSGSAGTSSLPGGLTSSTSWPSTGPATSPGQSATGPTATSSLLTPSPQQSTGLLPSSAHTARSSPATKLTPSTLHSQATVHSTMQGDTVLSSALPIGSIVPATSSLALPGQPSSYSTPQTVSTPSEGKNMLPTHVVEDSLQTMFWGTQTASRETSVLSGSSPSTPSPTSTGWEPSEGIAPTAASKPYSSVWTSSSSLSMPTFLSETTSATLPASSGSSLSPSPNQPLPNPSMHAHSTVSKYNLGTSAISLKDKQTTPPGTVDAPFPTETIRTHSSAQASFHKSGAPTSSVASFSVLKSTTSPFESGTSDFLWSPPSPLPPSQSPSSTTGPTLSFTTTERIWTQPQSSISQHSPLVSPTASAGRSPRIPSVSPSLPLVTSSGIESVVERITRLPSDVAHGGTMGPLKGPLTPTAPASPTELSIGGTERSETTAMPLKTTSTAAGTTGVSVLPLRTASVTASEQAASTSTEGTITTTPTISPAVPEMTTTLATRLGEDTSVTVPRETPSSFSREPETTASEAHSPEAGTRPATQTPTAFSDESHTMVSLMTHPTERRMPVSRTTSKFPHSESQTTLSVGTSPGTETALAIPTTTVPPDTPGKRVSLTTTSRTHTGSVKPTRTPPGGQESTASLATDLGMVQGSAIPSPTVSPGVSQMVTSTHRSSGTEASTSSQVLTLSPSQMDITILKETQSGTEVSSAVPTLTVLSGGSHTTTSWATHSVETSPTAPRITPDFPRSESSATPLTTTSLVDKTSPAVSASTVSPDGTNRVTLLGTTSATRTSIPNPTGTPEATSSLATHPGPQTNSAIPTQTASSPGVPGTMTSLTTNSREESGVAPTQMVSPGQPETTAQWIIHPETEASSSVPGTVLASEPYTTASHTSHPAEAISAIPKTTLSVPHSESNTSPFTTTSPEETSSSAVSHSVPWVIMSLVTSSTAVASTSTPTLALSPSGSKVTATSITHPGAVSSSAVPTLSLSPGEPDATASLIMLPTETSPMSPSTVPDVLHTELNSTPLTATSPETEAGSALSTSGSGLLTSPLTRSGTETSTFSTLTALSGQQETTGSQGVHPGFETSSVAPTFPVSPGEPHTTVSLATHSAETSQPVFMTSPSVSHNATHPTTPTTVIPGAEPSPAVSTTMISPGAPDMVASQVPTSGIATKTTEPSLIPSPSQPEVTPALGTSAGTQTSSSIPTLAVSPSISEMTSLVTSFETEPSTTTSVLTVSPEQLDITSPWVTRPGSVTSSAIPSLSVSPSELDTAASWVTHPAVTSLPVSRTTPYFPHGVSGSTPSAMTSPRSEASSAAPPPTISPEVPGEVSSSPTSSRTVISASTASQAHSSSKPETTALLATHPGPSSALPTLAVSPGVPGIVTPFTTSSGTEASTVYPKQTGYSQAPKTTASWVTYSGSEASPAIPTLTTVPGEPNTTTSLVTHSADTWTPVSRTAPGLPKSESDFTPSMATSPGAKASLTVPTTIVSSRIPVAVTSEVTNSGTDTSTATSALTPSLVETETTVSVFSSPEAETTPAVPTPSVLPGEPAATSSVPHPSQTSMPASRTSPDFSHSESHTTPSIASSPRAEASSPAPITIWKPEVVTSQVTPGPPTGTTIPTVSVFPSEPETTALLITHPSAETTTKFPVSTVVLPFLETASASVRPEVEMSTALPTQTASLSGQGTATSLPPSLVTEMGRADVGPTVSRAVPLETASPSTPPRAETSTAMPTAALSPGLSETSSTWVNSPAAEASTSIPTPPLSVPWLSSAAKTTGEPKTVTSWNRESSSLATSVGLPDFSQTAVGPTVTSVTPQTPTLPTTSHREGLSPTATLRTTTVETTHLAATGSSPTTAEITASTLSATTAGSPFASESPSGMYTSTSETLTSATTEVPLLKIFTVNFTITNLTYQKDMGNPGSGLFNSTDGTLQQLLHAVFKNSSIGPLYTGCRLTMLRAEKHETSTRIDGVCTYHSDPTGPRLDREQLYWELSQLTHGITQLGSYSLDRDSLYVNGYHHRYWIPTKNTPVASTFSPGPSTPTTPTPRSTAAGVSPGPVLFTLNFTITNLHYTPNMEHPGSLNFIFTEKVLNRLLEPLFKNTSISSGYSGCRLTLLRNEKNGTTTGVDAVCTYKPRPMGPALERENLYQELSQLTHGVTQLGSYALDTDSLYVNGYNRRHLTPTTNTPVSTTFSPGLPTSSIPSSTGASLSLVFFTLNFTITNLHYEKDMGRPGSELFNTTESILNRLLKSLFHKSSIGTLYSGCRLILLRPEKNRAATKVDAVCTHHPDPTGHELDRKKLYWELSLETHGVTKLGSYTLDRNSLYVNGYTFQASTPTPSTAETTTFSPWTSVVPDHFTRSTGEAPVLVPFTINFTILNLRFEKEMALPSSLKFNFTERVLQKLLQPLFKNSSLGALYAGCRLAMLRPEKRGAATRVDAVCTHHPGPEGFRLDREQLYWELSQMTRGVTRLAAYTLDRDSLYVSGFNYRSSAVIISSPGTPTVLLGTSPAPLSFSSPTAVAAPVLVLFTTNFTILNLWFQEDMAHPGSLKFTFMEKVLQKLLQPLFRNSSLGALYAGCRLALLRPEQDGTATEVDLVCSHRPGPEGFSLDRERLYWELSQMTRGVTHLDAYTLDRDSLYVNGFNYHRSALITSSPGTPTVLLGTSAAPLSFSSPTAAAPVLVPFTINFTILNLWFEEDMALPSSLKFNFTERVLQKLLQPLFKNSSLGALYAGCRLALLSPKQGGAATTVDAVCTHRPGPEGFRLDRERLYWELSQMTHGVTNLAAYTLDRDSLYVNGFNYRSSAAITSSPGTPTVLLGTSAAPLSFSSPIAVAPHLVPFTINFTILNLRFEKDMAHPGSLKFNFTERVLQKLLHPLFKNSSLGAFYVGCRLALLRPEKGGAATKVDAVCAHHPGPEGFRLDRERLYWELSQLTRGVTRLAAYTLDRDSLYVNGFTYHSSALSTSSTGSPTVSLGTSGTPLSISSTTAVSPALVPFTINLTITNLQFMPDMNHPGSSRFNKTEAILQHLLGPLMKATSIGPLFSSCRLSSLRPEKDGSATKVDIICTHHSEPMTSGLDREQLYWELSRETHSVSRLGRYTLDRNSLYVNGYTHQYLTSTVSASMASTMIPTSSTLVPVSTAGPILVPFTINFTIINLKYEKDMHETGSRKFNFTERVLQKLLTPLFKKTSIGPLFSSCRLASLRPEGHGAATGVGATCTHHPDATGPGLDSEKLYWELSHLTRGVTRLGSYSLDQDSLYVNGYTHQMLATTPRTSSLTLTPFTLNFTITDMPYMESMQPPGSSEFSKTEKVLQGLLDPLFKNTSVGLLYSGCRLTLLRPKKHGEATGVDAVCTYHPMSAGPGLDREKLHWELSQLTQGVTRLGPYALQQDSLYVDGYTHQIEPAIPSATELPLVPFTLNFTITNLAYEKDMWHLGSWKFNNTEKVLQLLLRSLFKNTTLGPFYTDCRLTLLRPEKGGSVTRVGTLCTYHPEPMGSKLNREQLYRELSQLTRGATQLGSYTLEETSLYINGYTNRTVAAIPSVSGSTIVRVTINFTITNMDYTEEMGNPGSLKFNTTERILQRQLRLLLNKTSIGPLYPGCHLAALRRVKGGAATGVDILCSFHSTSTSSVLDRRKLYRELSHETHGVTQLGHYALDKESLYINGYTFEGTTATPTTKAVREELLTVNFTINNLRYSVDMGHPGSPKFSITDTVMQHLLSPLLRRSSLGARHTGCKLEALRSVKNGAQTQVDMLCTYHQPTSSPGLSAKQVFHELSWQTRGITRLGPYSLDKDSLYLNGYNEPGPEEPPTTPAPATTFLPSSVSVQPEVTPATGYHLKTLTLNFTISNLGYSPDMSNRSAKFNSTERILQYLLRSLFQNTSLGSFYTGCWLSSLRPEKDSKATGVDVTCTYRPDPMGSGLDSEQLYWELRRLTHSITQLGNFSLDQDSLYVNGYTNQTSTTPPSGHVTQNVTSWSEYQLSFHVLNWNLSSADAASSEYSAFRRDIEDKVTALYLSSQLEAVFQSCLVTNFTLDSKVVTVKLFFSTHLDPDLVKQVFLNKTLNASSHWLGATYQLTGLHVTEVKPSVTLPTEMPPTASSSQQFQLNFTITNLPYSQAISQPDTPQHQRNKRSIESALNQLFRNSSIKSYFSDCRVSAFRSVSHMDHTGVDSMCNFSPLARRLDKVAIYEEFLRLTQGGTHLQNFTLDKDSVLVDGYSPIKNDAVTGNYNLPFWAIILICLAGLLALITCLLCCYLVTICRRKKEGDYQVQRHRLGYYFPHLDLRKLQ</sequence>
<feature type="domain" description="SEA" evidence="3">
    <location>
        <begin position="2621"/>
        <end position="2742"/>
    </location>
</feature>
<feature type="compositionally biased region" description="Polar residues" evidence="1">
    <location>
        <begin position="824"/>
        <end position="840"/>
    </location>
</feature>
<dbReference type="Proteomes" id="UP000515203">
    <property type="component" value="Unplaced"/>
</dbReference>
<feature type="region of interest" description="Disordered" evidence="1">
    <location>
        <begin position="1128"/>
        <end position="1244"/>
    </location>
</feature>
<evidence type="ECO:0000259" key="3">
    <source>
        <dbReference type="PROSITE" id="PS50024"/>
    </source>
</evidence>
<feature type="domain" description="SEA" evidence="3">
    <location>
        <begin position="3241"/>
        <end position="3362"/>
    </location>
</feature>
<dbReference type="OrthoDB" id="9947814at2759"/>
<dbReference type="InterPro" id="IPR028850">
    <property type="entry name" value="MUC16"/>
</dbReference>
<feature type="compositionally biased region" description="Polar residues" evidence="1">
    <location>
        <begin position="851"/>
        <end position="942"/>
    </location>
</feature>
<feature type="region of interest" description="Disordered" evidence="1">
    <location>
        <begin position="1273"/>
        <end position="1306"/>
    </location>
</feature>
<feature type="region of interest" description="Disordered" evidence="1">
    <location>
        <begin position="1813"/>
        <end position="1846"/>
    </location>
</feature>
<feature type="compositionally biased region" description="Polar residues" evidence="1">
    <location>
        <begin position="1296"/>
        <end position="1306"/>
    </location>
</feature>
<feature type="compositionally biased region" description="Polar residues" evidence="1">
    <location>
        <begin position="718"/>
        <end position="732"/>
    </location>
</feature>
<dbReference type="Pfam" id="PF01390">
    <property type="entry name" value="SEA"/>
    <property type="match status" value="16"/>
</dbReference>
<feature type="domain" description="SEA" evidence="3">
    <location>
        <begin position="3375"/>
        <end position="3496"/>
    </location>
</feature>
<feature type="compositionally biased region" description="Polar residues" evidence="1">
    <location>
        <begin position="1652"/>
        <end position="1673"/>
    </location>
</feature>
<feature type="compositionally biased region" description="Low complexity" evidence="1">
    <location>
        <begin position="1682"/>
        <end position="1697"/>
    </location>
</feature>
<keyword evidence="2" id="KW-1133">Transmembrane helix</keyword>
<feature type="region of interest" description="Disordered" evidence="1">
    <location>
        <begin position="1552"/>
        <end position="1579"/>
    </location>
</feature>
<feature type="compositionally biased region" description="Low complexity" evidence="1">
    <location>
        <begin position="438"/>
        <end position="452"/>
    </location>
</feature>
<feature type="compositionally biased region" description="Polar residues" evidence="1">
    <location>
        <begin position="1273"/>
        <end position="1288"/>
    </location>
</feature>
<feature type="compositionally biased region" description="Low complexity" evidence="1">
    <location>
        <begin position="1354"/>
        <end position="1365"/>
    </location>
</feature>
<dbReference type="FunFam" id="3.30.70.960:FF:000003">
    <property type="entry name" value="MUC16 isoform 1"/>
    <property type="match status" value="14"/>
</dbReference>
<dbReference type="RefSeq" id="XP_023560890.1">
    <property type="nucleotide sequence ID" value="XM_023705122.1"/>
</dbReference>
<feature type="domain" description="SEA" evidence="3">
    <location>
        <begin position="3932"/>
        <end position="4052"/>
    </location>
</feature>
<feature type="region of interest" description="Disordered" evidence="1">
    <location>
        <begin position="1906"/>
        <end position="1929"/>
    </location>
</feature>
<feature type="compositionally biased region" description="Polar residues" evidence="1">
    <location>
        <begin position="224"/>
        <end position="241"/>
    </location>
</feature>
<keyword evidence="4" id="KW-1185">Reference proteome</keyword>
<feature type="compositionally biased region" description="Polar residues" evidence="1">
    <location>
        <begin position="453"/>
        <end position="476"/>
    </location>
</feature>
<protein>
    <submittedName>
        <fullName evidence="5">Mucin-16</fullName>
    </submittedName>
</protein>
<evidence type="ECO:0000313" key="4">
    <source>
        <dbReference type="Proteomes" id="UP000515203"/>
    </source>
</evidence>
<keyword evidence="2" id="KW-0472">Membrane</keyword>
<feature type="compositionally biased region" description="Polar residues" evidence="1">
    <location>
        <begin position="1"/>
        <end position="10"/>
    </location>
</feature>
<feature type="compositionally biased region" description="Polar residues" evidence="1">
    <location>
        <begin position="674"/>
        <end position="697"/>
    </location>
</feature>
<feature type="region of interest" description="Disordered" evidence="1">
    <location>
        <begin position="824"/>
        <end position="961"/>
    </location>
</feature>
<feature type="region of interest" description="Disordered" evidence="1">
    <location>
        <begin position="1"/>
        <end position="23"/>
    </location>
</feature>
<feature type="compositionally biased region" description="Low complexity" evidence="1">
    <location>
        <begin position="1602"/>
        <end position="1618"/>
    </location>
</feature>
<dbReference type="SUPFAM" id="SSF82671">
    <property type="entry name" value="SEA domain"/>
    <property type="match status" value="16"/>
</dbReference>
<feature type="compositionally biased region" description="Low complexity" evidence="1">
    <location>
        <begin position="478"/>
        <end position="491"/>
    </location>
</feature>
<feature type="compositionally biased region" description="Low complexity" evidence="1">
    <location>
        <begin position="1139"/>
        <end position="1159"/>
    </location>
</feature>
<feature type="region of interest" description="Disordered" evidence="1">
    <location>
        <begin position="224"/>
        <end position="245"/>
    </location>
</feature>
<dbReference type="Gene3D" id="3.30.70.960">
    <property type="entry name" value="SEA domain"/>
    <property type="match status" value="16"/>
</dbReference>
<feature type="region of interest" description="Disordered" evidence="1">
    <location>
        <begin position="323"/>
        <end position="351"/>
    </location>
</feature>
<feature type="compositionally biased region" description="Low complexity" evidence="1">
    <location>
        <begin position="268"/>
        <end position="291"/>
    </location>
</feature>
<feature type="compositionally biased region" description="Polar residues" evidence="1">
    <location>
        <begin position="135"/>
        <end position="196"/>
    </location>
</feature>
<feature type="region of interest" description="Disordered" evidence="1">
    <location>
        <begin position="265"/>
        <end position="298"/>
    </location>
</feature>
<feature type="compositionally biased region" description="Polar residues" evidence="1">
    <location>
        <begin position="1160"/>
        <end position="1180"/>
    </location>
</feature>
<feature type="domain" description="SEA" evidence="3">
    <location>
        <begin position="2933"/>
        <end position="3054"/>
    </location>
</feature>
<feature type="domain" description="SEA" evidence="3">
    <location>
        <begin position="3643"/>
        <end position="3764"/>
    </location>
</feature>
<feature type="compositionally biased region" description="Low complexity" evidence="1">
    <location>
        <begin position="1908"/>
        <end position="1923"/>
    </location>
</feature>
<feature type="region of interest" description="Disordered" evidence="1">
    <location>
        <begin position="1600"/>
        <end position="1619"/>
    </location>
</feature>
<reference evidence="5" key="1">
    <citation type="submission" date="2025-08" db="UniProtKB">
        <authorList>
            <consortium name="RefSeq"/>
        </authorList>
    </citation>
    <scope>IDENTIFICATION</scope>
</reference>
<feature type="compositionally biased region" description="Low complexity" evidence="1">
    <location>
        <begin position="1631"/>
        <end position="1645"/>
    </location>
</feature>
<feature type="transmembrane region" description="Helical" evidence="2">
    <location>
        <begin position="4325"/>
        <end position="4351"/>
    </location>
</feature>
<proteinExistence type="predicted"/>
<feature type="compositionally biased region" description="Polar residues" evidence="1">
    <location>
        <begin position="1204"/>
        <end position="1238"/>
    </location>
</feature>
<feature type="domain" description="SEA" evidence="3">
    <location>
        <begin position="2464"/>
        <end position="2585"/>
    </location>
</feature>
<feature type="region of interest" description="Disordered" evidence="1">
    <location>
        <begin position="1007"/>
        <end position="1035"/>
    </location>
</feature>
<feature type="region of interest" description="Disordered" evidence="1">
    <location>
        <begin position="2130"/>
        <end position="2150"/>
    </location>
</feature>
<feature type="region of interest" description="Disordered" evidence="1">
    <location>
        <begin position="58"/>
        <end position="196"/>
    </location>
</feature>
<feature type="domain" description="SEA" evidence="3">
    <location>
        <begin position="3509"/>
        <end position="3630"/>
    </location>
</feature>
<dbReference type="InParanoid" id="A0A6P6DLH1"/>
<dbReference type="InterPro" id="IPR036364">
    <property type="entry name" value="SEA_dom_sf"/>
</dbReference>
<evidence type="ECO:0000256" key="1">
    <source>
        <dbReference type="SAM" id="MobiDB-lite"/>
    </source>
</evidence>
<feature type="compositionally biased region" description="Low complexity" evidence="1">
    <location>
        <begin position="323"/>
        <end position="337"/>
    </location>
</feature>
<feature type="region of interest" description="Disordered" evidence="1">
    <location>
        <begin position="575"/>
        <end position="742"/>
    </location>
</feature>
<feature type="domain" description="SEA" evidence="3">
    <location>
        <begin position="3777"/>
        <end position="3898"/>
    </location>
</feature>
<feature type="domain" description="SEA" evidence="3">
    <location>
        <begin position="4194"/>
        <end position="4313"/>
    </location>
</feature>
<feature type="domain" description="SEA" evidence="3">
    <location>
        <begin position="3089"/>
        <end position="3210"/>
    </location>
</feature>
<feature type="compositionally biased region" description="Low complexity" evidence="1">
    <location>
        <begin position="578"/>
        <end position="596"/>
    </location>
</feature>
<feature type="compositionally biased region" description="Polar residues" evidence="1">
    <location>
        <begin position="612"/>
        <end position="634"/>
    </location>
</feature>
<feature type="region of interest" description="Disordered" evidence="1">
    <location>
        <begin position="1078"/>
        <end position="1097"/>
    </location>
</feature>
<organism evidence="4 5">
    <name type="scientific">Octodon degus</name>
    <name type="common">Degu</name>
    <name type="synonym">Sciurus degus</name>
    <dbReference type="NCBI Taxonomy" id="10160"/>
    <lineage>
        <taxon>Eukaryota</taxon>
        <taxon>Metazoa</taxon>
        <taxon>Chordata</taxon>
        <taxon>Craniata</taxon>
        <taxon>Vertebrata</taxon>
        <taxon>Euteleostomi</taxon>
        <taxon>Mammalia</taxon>
        <taxon>Eutheria</taxon>
        <taxon>Euarchontoglires</taxon>
        <taxon>Glires</taxon>
        <taxon>Rodentia</taxon>
        <taxon>Hystricomorpha</taxon>
        <taxon>Octodontidae</taxon>
        <taxon>Octodon</taxon>
    </lineage>
</organism>
<dbReference type="PANTHER" id="PTHR14672">
    <property type="entry name" value="MUCIN-16"/>
    <property type="match status" value="1"/>
</dbReference>
<feature type="domain" description="SEA" evidence="3">
    <location>
        <begin position="2308"/>
        <end position="2429"/>
    </location>
</feature>
<feature type="compositionally biased region" description="Polar residues" evidence="1">
    <location>
        <begin position="98"/>
        <end position="112"/>
    </location>
</feature>
<feature type="region of interest" description="Disordered" evidence="1">
    <location>
        <begin position="1624"/>
        <end position="1699"/>
    </location>
</feature>
<feature type="domain" description="SEA" evidence="3">
    <location>
        <begin position="1996"/>
        <end position="2117"/>
    </location>
</feature>
<feature type="compositionally biased region" description="Low complexity" evidence="1">
    <location>
        <begin position="67"/>
        <end position="97"/>
    </location>
</feature>
<feature type="compositionally biased region" description="Low complexity" evidence="1">
    <location>
        <begin position="1014"/>
        <end position="1035"/>
    </location>
</feature>
<feature type="domain" description="SEA" evidence="3">
    <location>
        <begin position="4069"/>
        <end position="4180"/>
    </location>
</feature>
<keyword evidence="2" id="KW-0812">Transmembrane</keyword>
<feature type="compositionally biased region" description="Polar residues" evidence="1">
    <location>
        <begin position="644"/>
        <end position="661"/>
    </location>
</feature>
<feature type="region of interest" description="Disordered" evidence="1">
    <location>
        <begin position="419"/>
        <end position="491"/>
    </location>
</feature>
<dbReference type="InterPro" id="IPR000082">
    <property type="entry name" value="SEA_dom"/>
</dbReference>
<dbReference type="GeneID" id="101593036"/>
<feature type="region of interest" description="Disordered" evidence="1">
    <location>
        <begin position="510"/>
        <end position="546"/>
    </location>
</feature>
<feature type="region of interest" description="Disordered" evidence="1">
    <location>
        <begin position="1345"/>
        <end position="1365"/>
    </location>
</feature>
<feature type="domain" description="SEA" evidence="3">
    <location>
        <begin position="2154"/>
        <end position="2275"/>
    </location>
</feature>
<name>A0A6P6DLH1_OCTDE</name>